<dbReference type="EMBL" id="NBWU01000003">
    <property type="protein sequence ID" value="PCE64272.1"/>
    <property type="molecule type" value="Genomic_DNA"/>
</dbReference>
<accession>A0A2A4G926</accession>
<dbReference type="Proteomes" id="UP000219559">
    <property type="component" value="Unassembled WGS sequence"/>
</dbReference>
<dbReference type="InterPro" id="IPR028098">
    <property type="entry name" value="Glyco_trans_4-like_N"/>
</dbReference>
<proteinExistence type="inferred from homology"/>
<comment type="caution">
    <text evidence="6">The sequence shown here is derived from an EMBL/GenBank/DDBJ whole genome shotgun (WGS) entry which is preliminary data.</text>
</comment>
<sequence length="381" mass="42565">MRTQSFKNYCMRICITRSEKNAYSETFIHNQIKTFTENADVVTLYGGRYPERKEDGSLINSRLFWALHKIVKTVLGRNNFFSDYGMKKFLKENKIDVVFANYGMPASHMVAPCKALGIPLVAIFHGHDATDKKLIQQYNNYKDLFAYASQIVAVSRVMQEKLLALGANPKKLIMIPYGVKTAFFKPGQTDKQPSLLAVGRFTAKKGPLYTIRAFHRLVQQRPDATLTMVGKKDGLFEACEELAKTLNLEKSIHFTGVLTPVEIANLMQKSMVFVQHSLTAPNGDMEGTPLGILEASAAGLPVVSTLHGGIRDAVIHGKTGYLVEEKDEIGMYEYLLDLVSHPEKAAEFGANGRKHIQENHEQDVQWGKVLEVVKNAAKPTV</sequence>
<dbReference type="PANTHER" id="PTHR12526">
    <property type="entry name" value="GLYCOSYLTRANSFERASE"/>
    <property type="match status" value="1"/>
</dbReference>
<evidence type="ECO:0000259" key="5">
    <source>
        <dbReference type="Pfam" id="PF13579"/>
    </source>
</evidence>
<evidence type="ECO:0000256" key="1">
    <source>
        <dbReference type="ARBA" id="ARBA00009481"/>
    </source>
</evidence>
<organism evidence="6 7">
    <name type="scientific">Sediminicola luteus</name>
    <dbReference type="NCBI Taxonomy" id="319238"/>
    <lineage>
        <taxon>Bacteria</taxon>
        <taxon>Pseudomonadati</taxon>
        <taxon>Bacteroidota</taxon>
        <taxon>Flavobacteriia</taxon>
        <taxon>Flavobacteriales</taxon>
        <taxon>Flavobacteriaceae</taxon>
        <taxon>Sediminicola</taxon>
    </lineage>
</organism>
<dbReference type="Pfam" id="PF13579">
    <property type="entry name" value="Glyco_trans_4_4"/>
    <property type="match status" value="1"/>
</dbReference>
<dbReference type="Gene3D" id="3.40.50.2000">
    <property type="entry name" value="Glycogen Phosphorylase B"/>
    <property type="match status" value="2"/>
</dbReference>
<gene>
    <name evidence="6" type="ORF">B7P33_08185</name>
</gene>
<evidence type="ECO:0000256" key="2">
    <source>
        <dbReference type="ARBA" id="ARBA00022676"/>
    </source>
</evidence>
<dbReference type="OrthoDB" id="7560678at2"/>
<dbReference type="Pfam" id="PF00534">
    <property type="entry name" value="Glycos_transf_1"/>
    <property type="match status" value="1"/>
</dbReference>
<dbReference type="PANTHER" id="PTHR12526:SF640">
    <property type="entry name" value="COLANIC ACID BIOSYNTHESIS GLYCOSYLTRANSFERASE WCAL-RELATED"/>
    <property type="match status" value="1"/>
</dbReference>
<evidence type="ECO:0000259" key="4">
    <source>
        <dbReference type="Pfam" id="PF00534"/>
    </source>
</evidence>
<dbReference type="InterPro" id="IPR001296">
    <property type="entry name" value="Glyco_trans_1"/>
</dbReference>
<name>A0A2A4G926_9FLAO</name>
<evidence type="ECO:0000256" key="3">
    <source>
        <dbReference type="ARBA" id="ARBA00022679"/>
    </source>
</evidence>
<protein>
    <submittedName>
        <fullName evidence="6">Uncharacterized protein</fullName>
    </submittedName>
</protein>
<comment type="similarity">
    <text evidence="1">Belongs to the glycosyltransferase group 1 family. Glycosyltransferase 4 subfamily.</text>
</comment>
<evidence type="ECO:0000313" key="7">
    <source>
        <dbReference type="Proteomes" id="UP000219559"/>
    </source>
</evidence>
<keyword evidence="3" id="KW-0808">Transferase</keyword>
<evidence type="ECO:0000313" key="6">
    <source>
        <dbReference type="EMBL" id="PCE64272.1"/>
    </source>
</evidence>
<dbReference type="CDD" id="cd03801">
    <property type="entry name" value="GT4_PimA-like"/>
    <property type="match status" value="1"/>
</dbReference>
<keyword evidence="2" id="KW-0328">Glycosyltransferase</keyword>
<dbReference type="SUPFAM" id="SSF53756">
    <property type="entry name" value="UDP-Glycosyltransferase/glycogen phosphorylase"/>
    <property type="match status" value="1"/>
</dbReference>
<keyword evidence="7" id="KW-1185">Reference proteome</keyword>
<feature type="domain" description="Glycosyltransferase subfamily 4-like N-terminal" evidence="5">
    <location>
        <begin position="86"/>
        <end position="178"/>
    </location>
</feature>
<dbReference type="GO" id="GO:0016757">
    <property type="term" value="F:glycosyltransferase activity"/>
    <property type="evidence" value="ECO:0007669"/>
    <property type="project" value="UniProtKB-KW"/>
</dbReference>
<reference evidence="6 7" key="1">
    <citation type="submission" date="2017-04" db="EMBL/GenBank/DDBJ databases">
        <title>A new member of the family Flavobacteriaceae isolated from ascidians.</title>
        <authorList>
            <person name="Chen L."/>
        </authorList>
    </citation>
    <scope>NUCLEOTIDE SEQUENCE [LARGE SCALE GENOMIC DNA]</scope>
    <source>
        <strain evidence="6 7">HQA918</strain>
    </source>
</reference>
<dbReference type="AlphaFoldDB" id="A0A2A4G926"/>
<feature type="domain" description="Glycosyl transferase family 1" evidence="4">
    <location>
        <begin position="182"/>
        <end position="355"/>
    </location>
</feature>